<feature type="domain" description="Phosphatidic acid phosphatase type 2/haloperoxidase" evidence="3">
    <location>
        <begin position="93"/>
        <end position="198"/>
    </location>
</feature>
<dbReference type="PROSITE" id="PS01157">
    <property type="entry name" value="ACID_PHOSPH_CL_A"/>
    <property type="match status" value="1"/>
</dbReference>
<dbReference type="RefSeq" id="WP_344752473.1">
    <property type="nucleotide sequence ID" value="NZ_BAABBW010000002.1"/>
</dbReference>
<dbReference type="InterPro" id="IPR036938">
    <property type="entry name" value="PAP2/HPO_sf"/>
</dbReference>
<evidence type="ECO:0000313" key="4">
    <source>
        <dbReference type="EMBL" id="GAA4172255.1"/>
    </source>
</evidence>
<evidence type="ECO:0000256" key="1">
    <source>
        <dbReference type="SAM" id="MobiDB-lite"/>
    </source>
</evidence>
<dbReference type="SUPFAM" id="SSF48317">
    <property type="entry name" value="Acid phosphatase/Vanadium-dependent haloperoxidase"/>
    <property type="match status" value="1"/>
</dbReference>
<comment type="caution">
    <text evidence="4">The sequence shown here is derived from an EMBL/GenBank/DDBJ whole genome shotgun (WGS) entry which is preliminary data.</text>
</comment>
<name>A0ABP7ZWQ8_9MICO</name>
<reference evidence="5" key="1">
    <citation type="journal article" date="2019" name="Int. J. Syst. Evol. Microbiol.">
        <title>The Global Catalogue of Microorganisms (GCM) 10K type strain sequencing project: providing services to taxonomists for standard genome sequencing and annotation.</title>
        <authorList>
            <consortium name="The Broad Institute Genomics Platform"/>
            <consortium name="The Broad Institute Genome Sequencing Center for Infectious Disease"/>
            <person name="Wu L."/>
            <person name="Ma J."/>
        </authorList>
    </citation>
    <scope>NUCLEOTIDE SEQUENCE [LARGE SCALE GENOMIC DNA]</scope>
    <source>
        <strain evidence="5">JCM 17591</strain>
    </source>
</reference>
<evidence type="ECO:0000313" key="5">
    <source>
        <dbReference type="Proteomes" id="UP001501079"/>
    </source>
</evidence>
<dbReference type="EMBL" id="BAABBW010000002">
    <property type="protein sequence ID" value="GAA4172255.1"/>
    <property type="molecule type" value="Genomic_DNA"/>
</dbReference>
<dbReference type="PANTHER" id="PTHR14969:SF13">
    <property type="entry name" value="AT30094P"/>
    <property type="match status" value="1"/>
</dbReference>
<sequence>MASTSERSRTPRSALLGVGVLLVVAGLALGVGLEADTRLLAIDRRWSDWIVSTQGPVGHAIALAFDQLGGGVLGVVVVPVAIAVALLVRRRYRAVVVFLTASIASALLVQLMKHLFARERPGHMIVTSDFGSYPSGHTANAATAAAVLVLFVPRVWTGAVALAYVLVMAVCRTYVGAHWFTDTAGGALVGVGVALVVFAVAARVTRGASPPAEPPAPTSPEATRLQ</sequence>
<keyword evidence="2" id="KW-0472">Membrane</keyword>
<dbReference type="InterPro" id="IPR000326">
    <property type="entry name" value="PAP2/HPO"/>
</dbReference>
<dbReference type="InterPro" id="IPR018296">
    <property type="entry name" value="Acid_Pase_classA_bac_CS"/>
</dbReference>
<dbReference type="SMART" id="SM00014">
    <property type="entry name" value="acidPPc"/>
    <property type="match status" value="1"/>
</dbReference>
<feature type="transmembrane region" description="Helical" evidence="2">
    <location>
        <begin position="95"/>
        <end position="112"/>
    </location>
</feature>
<proteinExistence type="predicted"/>
<accession>A0ABP7ZWQ8</accession>
<keyword evidence="2" id="KW-0812">Transmembrane</keyword>
<keyword evidence="2" id="KW-1133">Transmembrane helix</keyword>
<feature type="region of interest" description="Disordered" evidence="1">
    <location>
        <begin position="207"/>
        <end position="226"/>
    </location>
</feature>
<organism evidence="4 5">
    <name type="scientific">Gryllotalpicola koreensis</name>
    <dbReference type="NCBI Taxonomy" id="993086"/>
    <lineage>
        <taxon>Bacteria</taxon>
        <taxon>Bacillati</taxon>
        <taxon>Actinomycetota</taxon>
        <taxon>Actinomycetes</taxon>
        <taxon>Micrococcales</taxon>
        <taxon>Microbacteriaceae</taxon>
        <taxon>Gryllotalpicola</taxon>
    </lineage>
</organism>
<evidence type="ECO:0000256" key="2">
    <source>
        <dbReference type="SAM" id="Phobius"/>
    </source>
</evidence>
<dbReference type="Proteomes" id="UP001501079">
    <property type="component" value="Unassembled WGS sequence"/>
</dbReference>
<protein>
    <recommendedName>
        <fullName evidence="3">Phosphatidic acid phosphatase type 2/haloperoxidase domain-containing protein</fullName>
    </recommendedName>
</protein>
<gene>
    <name evidence="4" type="ORF">GCM10022287_12840</name>
</gene>
<dbReference type="Pfam" id="PF01569">
    <property type="entry name" value="PAP2"/>
    <property type="match status" value="1"/>
</dbReference>
<feature type="transmembrane region" description="Helical" evidence="2">
    <location>
        <begin position="183"/>
        <end position="202"/>
    </location>
</feature>
<evidence type="ECO:0000259" key="3">
    <source>
        <dbReference type="SMART" id="SM00014"/>
    </source>
</evidence>
<feature type="transmembrane region" description="Helical" evidence="2">
    <location>
        <begin position="68"/>
        <end position="88"/>
    </location>
</feature>
<keyword evidence="5" id="KW-1185">Reference proteome</keyword>
<dbReference type="PANTHER" id="PTHR14969">
    <property type="entry name" value="SPHINGOSINE-1-PHOSPHATE PHOSPHOHYDROLASE"/>
    <property type="match status" value="1"/>
</dbReference>
<dbReference type="Gene3D" id="1.20.144.10">
    <property type="entry name" value="Phosphatidic acid phosphatase type 2/haloperoxidase"/>
    <property type="match status" value="2"/>
</dbReference>